<dbReference type="GO" id="GO:0016020">
    <property type="term" value="C:membrane"/>
    <property type="evidence" value="ECO:0007669"/>
    <property type="project" value="UniProtKB-SubCell"/>
</dbReference>
<evidence type="ECO:0000256" key="5">
    <source>
        <dbReference type="ARBA" id="ARBA00022989"/>
    </source>
</evidence>
<dbReference type="GO" id="GO:0005345">
    <property type="term" value="F:purine nucleobase transmembrane transporter activity"/>
    <property type="evidence" value="ECO:0007669"/>
    <property type="project" value="UniProtKB-UniRule"/>
</dbReference>
<reference evidence="9" key="1">
    <citation type="submission" date="2025-08" db="UniProtKB">
        <authorList>
            <consortium name="RefSeq"/>
        </authorList>
    </citation>
    <scope>IDENTIFICATION</scope>
</reference>
<keyword evidence="5 7" id="KW-1133">Transmembrane helix</keyword>
<feature type="transmembrane region" description="Helical" evidence="7">
    <location>
        <begin position="106"/>
        <end position="125"/>
    </location>
</feature>
<evidence type="ECO:0000256" key="7">
    <source>
        <dbReference type="RuleBase" id="RU368015"/>
    </source>
</evidence>
<keyword evidence="3 7" id="KW-0813">Transport</keyword>
<dbReference type="InterPro" id="IPR037185">
    <property type="entry name" value="EmrE-like"/>
</dbReference>
<comment type="subcellular location">
    <subcellularLocation>
        <location evidence="1 7">Membrane</location>
        <topology evidence="1 7">Multi-pass membrane protein</topology>
    </subcellularLocation>
</comment>
<feature type="transmembrane region" description="Helical" evidence="7">
    <location>
        <begin position="68"/>
        <end position="86"/>
    </location>
</feature>
<dbReference type="Pfam" id="PF16913">
    <property type="entry name" value="PUNUT"/>
    <property type="match status" value="1"/>
</dbReference>
<keyword evidence="8" id="KW-1185">Reference proteome</keyword>
<evidence type="ECO:0000256" key="1">
    <source>
        <dbReference type="ARBA" id="ARBA00004141"/>
    </source>
</evidence>
<feature type="transmembrane region" description="Helical" evidence="7">
    <location>
        <begin position="302"/>
        <end position="322"/>
    </location>
</feature>
<feature type="transmembrane region" description="Helical" evidence="7">
    <location>
        <begin position="194"/>
        <end position="214"/>
    </location>
</feature>
<dbReference type="eggNOG" id="ENOG502QTN9">
    <property type="taxonomic scope" value="Eukaryota"/>
</dbReference>
<dbReference type="RefSeq" id="XP_010266586.1">
    <property type="nucleotide sequence ID" value="XM_010268284.2"/>
</dbReference>
<keyword evidence="4 7" id="KW-0812">Transmembrane</keyword>
<evidence type="ECO:0000256" key="3">
    <source>
        <dbReference type="ARBA" id="ARBA00022448"/>
    </source>
</evidence>
<dbReference type="Proteomes" id="UP000189703">
    <property type="component" value="Unplaced"/>
</dbReference>
<evidence type="ECO:0000256" key="4">
    <source>
        <dbReference type="ARBA" id="ARBA00022692"/>
    </source>
</evidence>
<dbReference type="OMA" id="GEWSDSR"/>
<evidence type="ECO:0000256" key="2">
    <source>
        <dbReference type="ARBA" id="ARBA00006213"/>
    </source>
</evidence>
<dbReference type="FunCoup" id="A0A1U8AG52">
    <property type="interactions" value="4"/>
</dbReference>
<sequence>MEMHQPRDPEDNLQFEKIVDPREKMSKALKRCLLLLNLALMVLGESGGPLLMRLYFNRGGNRIWLSSWLETGGWPIFLFPLLFSYLHRRSKLGEQGARLFFMKPRLFVASASLGLLTGLVDYLYAYGMSRLPVSTISLINSSQLAFNALFSFLLVRQRFTPFSINSVVLLTIGAIVLGLHSSSDRPKDEAKDQYYMGFFVSIGAAVLYGLLLPMVEFTYKRAKQAITYPLVMEIQMVMSIFATAFCTVGMLVNKDFKAIGSEAREHELGVVKYYVVLVCSAIFWQFFYLGAVGVIFYASSLVAGITSATLLPILEILAVIFYKEKFKGEKGISLTLALWGFTSYFYGELKGNNQQDQKPESEPHQCPNSSSQV</sequence>
<comment type="similarity">
    <text evidence="2 7">Belongs to the purine permeases (TC 2.A.7.14) family.</text>
</comment>
<evidence type="ECO:0000313" key="8">
    <source>
        <dbReference type="Proteomes" id="UP000189703"/>
    </source>
</evidence>
<evidence type="ECO:0000256" key="6">
    <source>
        <dbReference type="ARBA" id="ARBA00023136"/>
    </source>
</evidence>
<dbReference type="GeneID" id="104604052"/>
<accession>A0A1U8AG52</accession>
<name>A0A1U8AG52_NELNU</name>
<dbReference type="SUPFAM" id="SSF103481">
    <property type="entry name" value="Multidrug resistance efflux transporter EmrE"/>
    <property type="match status" value="1"/>
</dbReference>
<proteinExistence type="inferred from homology"/>
<dbReference type="PANTHER" id="PTHR31376">
    <property type="entry name" value="OS09G0467300 PROTEIN-RELATED"/>
    <property type="match status" value="1"/>
</dbReference>
<dbReference type="STRING" id="4432.A0A1U8AG52"/>
<protein>
    <recommendedName>
        <fullName evidence="7">Probable purine permease</fullName>
    </recommendedName>
</protein>
<feature type="transmembrane region" description="Helical" evidence="7">
    <location>
        <begin position="273"/>
        <end position="296"/>
    </location>
</feature>
<dbReference type="OrthoDB" id="1865379at2759"/>
<feature type="transmembrane region" description="Helical" evidence="7">
    <location>
        <begin position="234"/>
        <end position="252"/>
    </location>
</feature>
<evidence type="ECO:0000313" key="9">
    <source>
        <dbReference type="RefSeq" id="XP_010266586.1"/>
    </source>
</evidence>
<feature type="transmembrane region" description="Helical" evidence="7">
    <location>
        <begin position="162"/>
        <end position="182"/>
    </location>
</feature>
<dbReference type="InterPro" id="IPR030182">
    <property type="entry name" value="PUP_plant"/>
</dbReference>
<organism evidence="8 9">
    <name type="scientific">Nelumbo nucifera</name>
    <name type="common">Sacred lotus</name>
    <dbReference type="NCBI Taxonomy" id="4432"/>
    <lineage>
        <taxon>Eukaryota</taxon>
        <taxon>Viridiplantae</taxon>
        <taxon>Streptophyta</taxon>
        <taxon>Embryophyta</taxon>
        <taxon>Tracheophyta</taxon>
        <taxon>Spermatophyta</taxon>
        <taxon>Magnoliopsida</taxon>
        <taxon>Proteales</taxon>
        <taxon>Nelumbonaceae</taxon>
        <taxon>Nelumbo</taxon>
    </lineage>
</organism>
<dbReference type="AlphaFoldDB" id="A0A1U8AG52"/>
<dbReference type="GO" id="GO:0022857">
    <property type="term" value="F:transmembrane transporter activity"/>
    <property type="evidence" value="ECO:0000318"/>
    <property type="project" value="GO_Central"/>
</dbReference>
<dbReference type="GO" id="GO:0015211">
    <property type="term" value="F:purine nucleoside transmembrane transporter activity"/>
    <property type="evidence" value="ECO:0007669"/>
    <property type="project" value="UniProtKB-UniRule"/>
</dbReference>
<dbReference type="KEGG" id="nnu:104604052"/>
<keyword evidence="6 7" id="KW-0472">Membrane</keyword>
<comment type="caution">
    <text evidence="7">Lacks conserved residue(s) required for the propagation of feature annotation.</text>
</comment>
<gene>
    <name evidence="9" type="primary">LOC104604052</name>
</gene>
<dbReference type="PANTHER" id="PTHR31376:SF105">
    <property type="entry name" value="PURINE PERMEASE-RELATED"/>
    <property type="match status" value="1"/>
</dbReference>
<feature type="transmembrane region" description="Helical" evidence="7">
    <location>
        <begin position="32"/>
        <end position="56"/>
    </location>
</feature>